<evidence type="ECO:0000256" key="2">
    <source>
        <dbReference type="ARBA" id="ARBA00007066"/>
    </source>
</evidence>
<dbReference type="GO" id="GO:0042720">
    <property type="term" value="C:mitochondrial inner membrane peptidase complex"/>
    <property type="evidence" value="ECO:0007669"/>
    <property type="project" value="InterPro"/>
</dbReference>
<proteinExistence type="inferred from homology"/>
<reference evidence="14 15" key="1">
    <citation type="submission" date="2022-05" db="EMBL/GenBank/DDBJ databases">
        <authorList>
            <consortium name="Genoscope - CEA"/>
            <person name="William W."/>
        </authorList>
    </citation>
    <scope>NUCLEOTIDE SEQUENCE [LARGE SCALE GENOMIC DNA]</scope>
</reference>
<keyword evidence="4 12" id="KW-0645">Protease</keyword>
<dbReference type="AlphaFoldDB" id="A0AAU9WIS6"/>
<organism evidence="14 15">
    <name type="scientific">Pocillopora meandrina</name>
    <dbReference type="NCBI Taxonomy" id="46732"/>
    <lineage>
        <taxon>Eukaryota</taxon>
        <taxon>Metazoa</taxon>
        <taxon>Cnidaria</taxon>
        <taxon>Anthozoa</taxon>
        <taxon>Hexacorallia</taxon>
        <taxon>Scleractinia</taxon>
        <taxon>Astrocoeniina</taxon>
        <taxon>Pocilloporidae</taxon>
        <taxon>Pocillopora</taxon>
    </lineage>
</organism>
<evidence type="ECO:0000256" key="12">
    <source>
        <dbReference type="RuleBase" id="RU362041"/>
    </source>
</evidence>
<feature type="domain" description="Peptidase S26" evidence="13">
    <location>
        <begin position="111"/>
        <end position="153"/>
    </location>
</feature>
<dbReference type="EMBL" id="CALNXJ010000013">
    <property type="protein sequence ID" value="CAH3113098.1"/>
    <property type="molecule type" value="Genomic_DNA"/>
</dbReference>
<dbReference type="NCBIfam" id="TIGR02227">
    <property type="entry name" value="sigpep_I_bact"/>
    <property type="match status" value="1"/>
</dbReference>
<evidence type="ECO:0000256" key="3">
    <source>
        <dbReference type="ARBA" id="ARBA00011805"/>
    </source>
</evidence>
<dbReference type="CDD" id="cd06530">
    <property type="entry name" value="S26_SPase_I"/>
    <property type="match status" value="1"/>
</dbReference>
<accession>A0AAU9WIS6</accession>
<evidence type="ECO:0000256" key="5">
    <source>
        <dbReference type="ARBA" id="ARBA00022692"/>
    </source>
</evidence>
<comment type="subunit">
    <text evidence="3">Heterodimer of 2 subunits, IMMPL1 and IMMPL2.</text>
</comment>
<dbReference type="PANTHER" id="PTHR46041">
    <property type="entry name" value="MITOCHONDRIAL INNER MEMBRANE PROTEASE SUBUNIT 2"/>
    <property type="match status" value="1"/>
</dbReference>
<gene>
    <name evidence="14" type="ORF">PMEA_00004791</name>
</gene>
<dbReference type="Pfam" id="PF10502">
    <property type="entry name" value="Peptidase_S26"/>
    <property type="match status" value="2"/>
</dbReference>
<feature type="active site" evidence="11">
    <location>
        <position position="93"/>
    </location>
</feature>
<keyword evidence="9 12" id="KW-0496">Mitochondrion</keyword>
<dbReference type="EC" id="3.4.21.-" evidence="12"/>
<dbReference type="GO" id="GO:0006627">
    <property type="term" value="P:protein processing involved in protein targeting to mitochondrion"/>
    <property type="evidence" value="ECO:0007669"/>
    <property type="project" value="InterPro"/>
</dbReference>
<dbReference type="InterPro" id="IPR019533">
    <property type="entry name" value="Peptidase_S26"/>
</dbReference>
<evidence type="ECO:0000313" key="15">
    <source>
        <dbReference type="Proteomes" id="UP001159428"/>
    </source>
</evidence>
<keyword evidence="6 12" id="KW-0999">Mitochondrion inner membrane</keyword>
<comment type="caution">
    <text evidence="14">The sequence shown here is derived from an EMBL/GenBank/DDBJ whole genome shotgun (WGS) entry which is preliminary data.</text>
</comment>
<comment type="similarity">
    <text evidence="2">Belongs to the peptidase S26 family. IMP2 subfamily.</text>
</comment>
<dbReference type="Proteomes" id="UP001159428">
    <property type="component" value="Unassembled WGS sequence"/>
</dbReference>
<dbReference type="InterPro" id="IPR037730">
    <property type="entry name" value="IMP2"/>
</dbReference>
<keyword evidence="15" id="KW-1185">Reference proteome</keyword>
<protein>
    <recommendedName>
        <fullName evidence="12">Mitochondrial inner membrane protease subunit</fullName>
        <ecNumber evidence="12">3.4.21.-</ecNumber>
    </recommendedName>
</protein>
<name>A0AAU9WIS6_9CNID</name>
<evidence type="ECO:0000256" key="8">
    <source>
        <dbReference type="ARBA" id="ARBA00022989"/>
    </source>
</evidence>
<dbReference type="PRINTS" id="PR00727">
    <property type="entry name" value="LEADERPTASE"/>
</dbReference>
<evidence type="ECO:0000256" key="1">
    <source>
        <dbReference type="ARBA" id="ARBA00004434"/>
    </source>
</evidence>
<dbReference type="FunFam" id="2.10.109.10:FF:000005">
    <property type="entry name" value="Mitochondrial inner membrane protease subunit"/>
    <property type="match status" value="1"/>
</dbReference>
<dbReference type="GO" id="GO:0004252">
    <property type="term" value="F:serine-type endopeptidase activity"/>
    <property type="evidence" value="ECO:0007669"/>
    <property type="project" value="InterPro"/>
</dbReference>
<feature type="transmembrane region" description="Helical" evidence="12">
    <location>
        <begin position="12"/>
        <end position="31"/>
    </location>
</feature>
<evidence type="ECO:0000256" key="4">
    <source>
        <dbReference type="ARBA" id="ARBA00022670"/>
    </source>
</evidence>
<dbReference type="InterPro" id="IPR000223">
    <property type="entry name" value="Pept_S26A_signal_pept_1"/>
</dbReference>
<dbReference type="SUPFAM" id="SSF51306">
    <property type="entry name" value="LexA/Signal peptidase"/>
    <property type="match status" value="1"/>
</dbReference>
<feature type="active site" evidence="11">
    <location>
        <position position="44"/>
    </location>
</feature>
<evidence type="ECO:0000256" key="9">
    <source>
        <dbReference type="ARBA" id="ARBA00023128"/>
    </source>
</evidence>
<sequence>MVYQRVRPYINVLGMFTRGFVIGVPVVITFVDYVGSVKGVTGISMQPTLNPNPRKSSDVVLVNSWAVRRFEGINRGDIVTLTDPTDPDAALIKRVIALEGDRVRSINYKKKIVKIPKGHCWVEGDNHSHSHDSNSFGPVAVGLIQGKATRIVWPPKRWQRLEKITCDERLELEGKFSISEEEKTGEHSIKPQVDKENGISTACRSYSLVDDSGSVTEFSCDLSS</sequence>
<evidence type="ECO:0000256" key="10">
    <source>
        <dbReference type="ARBA" id="ARBA00023136"/>
    </source>
</evidence>
<dbReference type="Gene3D" id="2.10.109.10">
    <property type="entry name" value="Umud Fragment, subunit A"/>
    <property type="match status" value="1"/>
</dbReference>
<feature type="domain" description="Peptidase S26" evidence="13">
    <location>
        <begin position="20"/>
        <end position="104"/>
    </location>
</feature>
<dbReference type="InterPro" id="IPR036286">
    <property type="entry name" value="LexA/Signal_pep-like_sf"/>
</dbReference>
<evidence type="ECO:0000256" key="7">
    <source>
        <dbReference type="ARBA" id="ARBA00022801"/>
    </source>
</evidence>
<evidence type="ECO:0000313" key="14">
    <source>
        <dbReference type="EMBL" id="CAH3113098.1"/>
    </source>
</evidence>
<keyword evidence="8 12" id="KW-1133">Transmembrane helix</keyword>
<keyword evidence="7 12" id="KW-0378">Hydrolase</keyword>
<keyword evidence="5 12" id="KW-0812">Transmembrane</keyword>
<dbReference type="GO" id="GO:0006465">
    <property type="term" value="P:signal peptide processing"/>
    <property type="evidence" value="ECO:0007669"/>
    <property type="project" value="InterPro"/>
</dbReference>
<evidence type="ECO:0000259" key="13">
    <source>
        <dbReference type="Pfam" id="PF10502"/>
    </source>
</evidence>
<dbReference type="PANTHER" id="PTHR46041:SF2">
    <property type="entry name" value="MITOCHONDRIAL INNER MEMBRANE PROTEASE SUBUNIT 2"/>
    <property type="match status" value="1"/>
</dbReference>
<evidence type="ECO:0000256" key="6">
    <source>
        <dbReference type="ARBA" id="ARBA00022792"/>
    </source>
</evidence>
<keyword evidence="10 12" id="KW-0472">Membrane</keyword>
<comment type="subcellular location">
    <subcellularLocation>
        <location evidence="1">Mitochondrion inner membrane</location>
        <topology evidence="1">Single-pass membrane protein</topology>
    </subcellularLocation>
</comment>
<evidence type="ECO:0000256" key="11">
    <source>
        <dbReference type="PIRSR" id="PIRSR600223-1"/>
    </source>
</evidence>